<reference evidence="2" key="1">
    <citation type="submission" date="2020-05" db="EMBL/GenBank/DDBJ databases">
        <authorList>
            <person name="Chiriac C."/>
            <person name="Salcher M."/>
            <person name="Ghai R."/>
            <person name="Kavagutti S V."/>
        </authorList>
    </citation>
    <scope>NUCLEOTIDE SEQUENCE</scope>
</reference>
<feature type="region of interest" description="Disordered" evidence="1">
    <location>
        <begin position="70"/>
        <end position="152"/>
    </location>
</feature>
<dbReference type="AlphaFoldDB" id="A0A6J7ITV3"/>
<sequence length="152" mass="16094">MPPNPVQPWINRAAIEGYVGTRIYDAGVSHYGPAAAGRKSVGLRWSGQKPGERVGIVSVEAAASRDCLGGVGLRRNGNNHEQAAGQSSTEDKPKGEPKRIHGCKYPPRTADATDSERRTSAATNSSAHRANFDCSRHSRTPASAARSSRAAC</sequence>
<organism evidence="2">
    <name type="scientific">freshwater metagenome</name>
    <dbReference type="NCBI Taxonomy" id="449393"/>
    <lineage>
        <taxon>unclassified sequences</taxon>
        <taxon>metagenomes</taxon>
        <taxon>ecological metagenomes</taxon>
    </lineage>
</organism>
<protein>
    <submittedName>
        <fullName evidence="2">Unannotated protein</fullName>
    </submittedName>
</protein>
<feature type="compositionally biased region" description="Low complexity" evidence="1">
    <location>
        <begin position="140"/>
        <end position="152"/>
    </location>
</feature>
<name>A0A6J7ITV3_9ZZZZ</name>
<feature type="compositionally biased region" description="Basic and acidic residues" evidence="1">
    <location>
        <begin position="89"/>
        <end position="99"/>
    </location>
</feature>
<dbReference type="EMBL" id="CAFBMR010000171">
    <property type="protein sequence ID" value="CAB4933724.1"/>
    <property type="molecule type" value="Genomic_DNA"/>
</dbReference>
<accession>A0A6J7ITV3</accession>
<evidence type="ECO:0000256" key="1">
    <source>
        <dbReference type="SAM" id="MobiDB-lite"/>
    </source>
</evidence>
<gene>
    <name evidence="2" type="ORF">UFOPK3610_02075</name>
</gene>
<proteinExistence type="predicted"/>
<evidence type="ECO:0000313" key="2">
    <source>
        <dbReference type="EMBL" id="CAB4933724.1"/>
    </source>
</evidence>